<keyword evidence="1" id="KW-0472">Membrane</keyword>
<feature type="domain" description="Niemann-Pick C1 N-terminal" evidence="3">
    <location>
        <begin position="66"/>
        <end position="155"/>
    </location>
</feature>
<feature type="domain" description="Niemann-Pick C1 N-terminal" evidence="3">
    <location>
        <begin position="156"/>
        <end position="278"/>
    </location>
</feature>
<reference evidence="4 5" key="1">
    <citation type="submission" date="2015-12" db="EMBL/GenBank/DDBJ databases">
        <title>The genome of Folsomia candida.</title>
        <authorList>
            <person name="Faddeeva A."/>
            <person name="Derks M.F."/>
            <person name="Anvar Y."/>
            <person name="Smit S."/>
            <person name="Van Straalen N."/>
            <person name="Roelofs D."/>
        </authorList>
    </citation>
    <scope>NUCLEOTIDE SEQUENCE [LARGE SCALE GENOMIC DNA]</scope>
    <source>
        <strain evidence="4 5">VU population</strain>
        <tissue evidence="4">Whole body</tissue>
    </source>
</reference>
<dbReference type="PANTHER" id="PTHR45727:SF2">
    <property type="entry name" value="NPC INTRACELLULAR CHOLESTEROL TRANSPORTER 1"/>
    <property type="match status" value="1"/>
</dbReference>
<dbReference type="OMA" id="PETHRSW"/>
<keyword evidence="1" id="KW-0812">Transmembrane</keyword>
<feature type="transmembrane region" description="Helical" evidence="1">
    <location>
        <begin position="288"/>
        <end position="312"/>
    </location>
</feature>
<feature type="signal peptide" evidence="2">
    <location>
        <begin position="1"/>
        <end position="23"/>
    </location>
</feature>
<feature type="chain" id="PRO_5013121643" evidence="2">
    <location>
        <begin position="24"/>
        <end position="334"/>
    </location>
</feature>
<evidence type="ECO:0000256" key="1">
    <source>
        <dbReference type="SAM" id="Phobius"/>
    </source>
</evidence>
<evidence type="ECO:0000313" key="4">
    <source>
        <dbReference type="EMBL" id="OXA50720.1"/>
    </source>
</evidence>
<dbReference type="AlphaFoldDB" id="A0A226E098"/>
<evidence type="ECO:0000259" key="3">
    <source>
        <dbReference type="Pfam" id="PF16414"/>
    </source>
</evidence>
<protein>
    <submittedName>
        <fullName evidence="4">Niemann-Pick C1-like protein 1</fullName>
    </submittedName>
</protein>
<dbReference type="GO" id="GO:0015918">
    <property type="term" value="P:sterol transport"/>
    <property type="evidence" value="ECO:0007669"/>
    <property type="project" value="TreeGrafter"/>
</dbReference>
<organism evidence="4 5">
    <name type="scientific">Folsomia candida</name>
    <name type="common">Springtail</name>
    <dbReference type="NCBI Taxonomy" id="158441"/>
    <lineage>
        <taxon>Eukaryota</taxon>
        <taxon>Metazoa</taxon>
        <taxon>Ecdysozoa</taxon>
        <taxon>Arthropoda</taxon>
        <taxon>Hexapoda</taxon>
        <taxon>Collembola</taxon>
        <taxon>Entomobryomorpha</taxon>
        <taxon>Isotomoidea</taxon>
        <taxon>Isotomidae</taxon>
        <taxon>Proisotominae</taxon>
        <taxon>Folsomia</taxon>
    </lineage>
</organism>
<dbReference type="GO" id="GO:0015485">
    <property type="term" value="F:cholesterol binding"/>
    <property type="evidence" value="ECO:0007669"/>
    <property type="project" value="TreeGrafter"/>
</dbReference>
<proteinExistence type="predicted"/>
<dbReference type="Pfam" id="PF16414">
    <property type="entry name" value="NPC1_N"/>
    <property type="match status" value="2"/>
</dbReference>
<dbReference type="OrthoDB" id="6510177at2759"/>
<sequence>MRTGIILRGAVCFLLLLLPDSFTQEEENDVNDTVPIVNGIPPVTTPVMTASLPPHSSPATPQLPLCVTYGSCGEVGGGSSETACVASHPPRPLEPDYIDVLSAFCPEFLEEQDSRLFCCDAEQVLSLGEKLGLASAFAGKCPSCLRNLRQMFCHLEYIEETFESCKGVTAGSGLVMDIFCGKWKSAGCNPKRWFDFVGKSSSGVVAFDLKINLLAIQEENYNRDGNAEMMNFLSVNGMTPFAFKNATRCDQAPPGEVVCDCVDCAAMCPVMPKPEQHRYSSFLTSDGMLFLMGVLAGLGCVIILTAGIIIYVQRRKAKKNSFSFSQGKFYTILM</sequence>
<dbReference type="PANTHER" id="PTHR45727">
    <property type="entry name" value="NPC INTRACELLULAR CHOLESTEROL TRANSPORTER 1"/>
    <property type="match status" value="1"/>
</dbReference>
<gene>
    <name evidence="4" type="ORF">Fcan01_14128</name>
</gene>
<dbReference type="GO" id="GO:0030299">
    <property type="term" value="P:intestinal cholesterol absorption"/>
    <property type="evidence" value="ECO:0007669"/>
    <property type="project" value="TreeGrafter"/>
</dbReference>
<keyword evidence="2" id="KW-0732">Signal</keyword>
<dbReference type="EMBL" id="LNIX01000008">
    <property type="protein sequence ID" value="OXA50720.1"/>
    <property type="molecule type" value="Genomic_DNA"/>
</dbReference>
<dbReference type="InterPro" id="IPR032190">
    <property type="entry name" value="NPC1_N"/>
</dbReference>
<name>A0A226E098_FOLCA</name>
<dbReference type="GO" id="GO:0005886">
    <property type="term" value="C:plasma membrane"/>
    <property type="evidence" value="ECO:0007669"/>
    <property type="project" value="TreeGrafter"/>
</dbReference>
<keyword evidence="1" id="KW-1133">Transmembrane helix</keyword>
<comment type="caution">
    <text evidence="4">The sequence shown here is derived from an EMBL/GenBank/DDBJ whole genome shotgun (WGS) entry which is preliminary data.</text>
</comment>
<dbReference type="Proteomes" id="UP000198287">
    <property type="component" value="Unassembled WGS sequence"/>
</dbReference>
<dbReference type="GO" id="GO:0042632">
    <property type="term" value="P:cholesterol homeostasis"/>
    <property type="evidence" value="ECO:0007669"/>
    <property type="project" value="TreeGrafter"/>
</dbReference>
<keyword evidence="5" id="KW-1185">Reference proteome</keyword>
<evidence type="ECO:0000313" key="5">
    <source>
        <dbReference type="Proteomes" id="UP000198287"/>
    </source>
</evidence>
<accession>A0A226E098</accession>
<dbReference type="STRING" id="158441.A0A226E098"/>
<evidence type="ECO:0000256" key="2">
    <source>
        <dbReference type="SAM" id="SignalP"/>
    </source>
</evidence>